<dbReference type="InterPro" id="IPR029063">
    <property type="entry name" value="SAM-dependent_MTases_sf"/>
</dbReference>
<sequence length="264" mass="29460">MTDVEQASSVSIFRIRGDIVASTHDEHGQITVIENKIYRILTFDRMCEQSKMQKNEPTLPVHNYIRAMLMAVALKSPKKALILGLGGGCLPRAIAARDDACAMDIVELRPAVIDVARQHFSLPEGEHIHYHAVDADQFIASAEEHRYDLIFSDLYAADTMSPLQEMETFLQHASRTLKADGWLVLNYPQRPAANGPLLQTLQRQFSTLLRCVVPSGNVVIYASNMPFDLPLRELQRIANRVGNEFGTDFSSLTPKLAVLSGRQS</sequence>
<protein>
    <submittedName>
        <fullName evidence="2">Spermidine synthase</fullName>
    </submittedName>
</protein>
<dbReference type="SUPFAM" id="SSF53335">
    <property type="entry name" value="S-adenosyl-L-methionine-dependent methyltransferases"/>
    <property type="match status" value="1"/>
</dbReference>
<dbReference type="CDD" id="cd02440">
    <property type="entry name" value="AdoMet_MTases"/>
    <property type="match status" value="1"/>
</dbReference>
<dbReference type="PANTHER" id="PTHR43317">
    <property type="entry name" value="THERMOSPERMINE SYNTHASE ACAULIS5"/>
    <property type="match status" value="1"/>
</dbReference>
<evidence type="ECO:0000313" key="3">
    <source>
        <dbReference type="Proteomes" id="UP000239181"/>
    </source>
</evidence>
<dbReference type="Pfam" id="PF01564">
    <property type="entry name" value="Spermine_synth"/>
    <property type="match status" value="1"/>
</dbReference>
<organism evidence="2 3">
    <name type="scientific">Pantoea coffeiphila</name>
    <dbReference type="NCBI Taxonomy" id="1465635"/>
    <lineage>
        <taxon>Bacteria</taxon>
        <taxon>Pseudomonadati</taxon>
        <taxon>Pseudomonadota</taxon>
        <taxon>Gammaproteobacteria</taxon>
        <taxon>Enterobacterales</taxon>
        <taxon>Erwiniaceae</taxon>
        <taxon>Pantoea</taxon>
    </lineage>
</organism>
<dbReference type="EMBL" id="PDET01000014">
    <property type="protein sequence ID" value="PRD13952.1"/>
    <property type="molecule type" value="Genomic_DNA"/>
</dbReference>
<keyword evidence="1" id="KW-0620">Polyamine biosynthesis</keyword>
<dbReference type="Proteomes" id="UP000239181">
    <property type="component" value="Unassembled WGS sequence"/>
</dbReference>
<dbReference type="AlphaFoldDB" id="A0A2S9I829"/>
<dbReference type="NCBIfam" id="NF037959">
    <property type="entry name" value="MFS_SpdSyn"/>
    <property type="match status" value="1"/>
</dbReference>
<comment type="caution">
    <text evidence="2">The sequence shown here is derived from an EMBL/GenBank/DDBJ whole genome shotgun (WGS) entry which is preliminary data.</text>
</comment>
<proteinExistence type="predicted"/>
<name>A0A2S9I829_9GAMM</name>
<gene>
    <name evidence="2" type="ORF">CQW29_18265</name>
</gene>
<keyword evidence="3" id="KW-1185">Reference proteome</keyword>
<evidence type="ECO:0000256" key="1">
    <source>
        <dbReference type="ARBA" id="ARBA00023115"/>
    </source>
</evidence>
<accession>A0A2S9I829</accession>
<dbReference type="RefSeq" id="WP_105594171.1">
    <property type="nucleotide sequence ID" value="NZ_PDET01000014.1"/>
</dbReference>
<dbReference type="Gene3D" id="3.40.50.150">
    <property type="entry name" value="Vaccinia Virus protein VP39"/>
    <property type="match status" value="1"/>
</dbReference>
<reference evidence="2 3" key="1">
    <citation type="submission" date="2017-10" db="EMBL/GenBank/DDBJ databases">
        <title>Draft genome of two endophytic bacteria isolated from 'guarana' Paullinia cupana (Mart.) Ducke.</title>
        <authorList>
            <person name="Siqueira K.A."/>
            <person name="Liotti R.G."/>
            <person name="Mendes T.A."/>
            <person name="Soares M.A."/>
        </authorList>
    </citation>
    <scope>NUCLEOTIDE SEQUENCE [LARGE SCALE GENOMIC DNA]</scope>
    <source>
        <strain evidence="2 3">342</strain>
    </source>
</reference>
<dbReference type="OrthoDB" id="9761985at2"/>
<dbReference type="PANTHER" id="PTHR43317:SF1">
    <property type="entry name" value="THERMOSPERMINE SYNTHASE ACAULIS5"/>
    <property type="match status" value="1"/>
</dbReference>
<evidence type="ECO:0000313" key="2">
    <source>
        <dbReference type="EMBL" id="PRD13952.1"/>
    </source>
</evidence>
<dbReference type="GO" id="GO:0006596">
    <property type="term" value="P:polyamine biosynthetic process"/>
    <property type="evidence" value="ECO:0007669"/>
    <property type="project" value="UniProtKB-KW"/>
</dbReference>